<dbReference type="GO" id="GO:0005886">
    <property type="term" value="C:plasma membrane"/>
    <property type="evidence" value="ECO:0007669"/>
    <property type="project" value="UniProtKB-SubCell"/>
</dbReference>
<keyword evidence="25" id="KW-0812">Transmembrane</keyword>
<comment type="catalytic activity">
    <reaction evidence="20">
        <text>Preferential cleavage: (Ac)2-L-Lys-D-Ala-|-D-Ala. Also transpeptidation of peptidyl-alanyl moieties that are N-acyl substituents of D-alanine.</text>
        <dbReference type="EC" id="3.4.16.4"/>
    </reaction>
</comment>
<evidence type="ECO:0000256" key="10">
    <source>
        <dbReference type="ARBA" id="ARBA00022676"/>
    </source>
</evidence>
<keyword evidence="15 25" id="KW-0472">Membrane</keyword>
<dbReference type="OrthoDB" id="9766909at2"/>
<evidence type="ECO:0000256" key="1">
    <source>
        <dbReference type="ARBA" id="ARBA00002624"/>
    </source>
</evidence>
<sequence length="759" mass="85610">MTDVVDPNQFLKKWSIRFLKVGVLVSIVLAFYVIYMDAWVQTRMTGQKWETPVKVFARPLSLYQHKFLPRNELVAELKILSYRQVDNVVEPGQYSVSGQTVEVYRRGFIYVDDQLEPKKLKVTFSDDRIVSAQREQDGQWLLSSIESLDPLLISRKTNSKNEDRDIINLATVPEWMIDTLLVVEDKNFYHHHGVSPFAILRALWANLVAGRKVQGGSTLTQQLAKNLLLNDNRKTYLRKFKEAITALILDYRFSKDDILEAYFNEIYLGQNGSRAVHGFALASKFYFSKPLVELQQHEFALLIAIVKGPSYYNPTRHAERAKKRRDLVLQLMVSENVMDSAEYEKYIVKPMVIRQQKTKGRDLYPSYMQLVERELKALDVDEYSANGLLVFTGLDPVLQKNYQKLFGSSVRKLEKRYGLKDINGAVVSIDSTNASIMALVGDKNPNSFGFNRALDANRNIGSLVKPAIYLTALQSQRYNFASVLSNKALAMKNNQGDQWQPQNYDKTTSDSVLLQQGLVNSINLPTVHLGLELGLNRVISTLESLGVEQRIPQYPSILLGAVPMSPLNVAKMLQPIASYGQKLTSSAILDITDVNGFAIWSKSKDVTEVADYSTSYLLNEGLKQVTKVGTGKRLGMYYPHVQYAGKTGTTDDSRDSWFMGFDQNKLTTIWIGKDDNSPVKLTGSQGAVTIFLDLQAARKAESIVTPKPNDIDVYPVDLNTGEILSGECGDYILLPIRKAEVASKSDQIKECPSFFDFLK</sequence>
<feature type="active site" description="Acyl-ester intermediate; for transpeptidase activity" evidence="24">
    <location>
        <position position="462"/>
    </location>
</feature>
<dbReference type="Gene3D" id="3.40.710.10">
    <property type="entry name" value="DD-peptidase/beta-lactamase superfamily"/>
    <property type="match status" value="1"/>
</dbReference>
<keyword evidence="30" id="KW-1185">Reference proteome</keyword>
<dbReference type="GO" id="GO:0071555">
    <property type="term" value="P:cell wall organization"/>
    <property type="evidence" value="ECO:0007669"/>
    <property type="project" value="UniProtKB-UniRule"/>
</dbReference>
<dbReference type="NCBIfam" id="TIGR02071">
    <property type="entry name" value="PBP_1b"/>
    <property type="match status" value="1"/>
</dbReference>
<evidence type="ECO:0000256" key="14">
    <source>
        <dbReference type="ARBA" id="ARBA00022984"/>
    </source>
</evidence>
<keyword evidence="10 23" id="KW-0328">Glycosyltransferase</keyword>
<keyword evidence="18 23" id="KW-0961">Cell wall biogenesis/degradation</keyword>
<feature type="active site" description="Proton donor; for transglycosylase activity" evidence="24">
    <location>
        <position position="184"/>
    </location>
</feature>
<keyword evidence="13 23" id="KW-0133">Cell shape</keyword>
<dbReference type="Pfam" id="PF00912">
    <property type="entry name" value="Transgly"/>
    <property type="match status" value="1"/>
</dbReference>
<dbReference type="Pfam" id="PF00905">
    <property type="entry name" value="Transpeptidase"/>
    <property type="match status" value="1"/>
</dbReference>
<keyword evidence="8" id="KW-0121">Carboxypeptidase</keyword>
<evidence type="ECO:0000313" key="30">
    <source>
        <dbReference type="Proteomes" id="UP000239007"/>
    </source>
</evidence>
<dbReference type="InterPro" id="IPR036950">
    <property type="entry name" value="PBP_transglycosylase"/>
</dbReference>
<evidence type="ECO:0000256" key="24">
    <source>
        <dbReference type="PIRSR" id="PIRSR002799-1"/>
    </source>
</evidence>
<evidence type="ECO:0000259" key="27">
    <source>
        <dbReference type="Pfam" id="PF00912"/>
    </source>
</evidence>
<evidence type="ECO:0000256" key="4">
    <source>
        <dbReference type="ARBA" id="ARBA00007090"/>
    </source>
</evidence>
<evidence type="ECO:0000256" key="2">
    <source>
        <dbReference type="ARBA" id="ARBA00004236"/>
    </source>
</evidence>
<evidence type="ECO:0000256" key="19">
    <source>
        <dbReference type="ARBA" id="ARBA00032454"/>
    </source>
</evidence>
<keyword evidence="17" id="KW-0511">Multifunctional enzyme</keyword>
<comment type="caution">
    <text evidence="29">The sequence shown here is derived from an EMBL/GenBank/DDBJ whole genome shotgun (WGS) entry which is preliminary data.</text>
</comment>
<dbReference type="Pfam" id="PF14814">
    <property type="entry name" value="UB2H"/>
    <property type="match status" value="1"/>
</dbReference>
<dbReference type="RefSeq" id="WP_105050803.1">
    <property type="nucleotide sequence ID" value="NZ_BMYG01000005.1"/>
</dbReference>
<keyword evidence="25" id="KW-1133">Transmembrane helix</keyword>
<evidence type="ECO:0000256" key="22">
    <source>
        <dbReference type="NCBIfam" id="TIGR02071"/>
    </source>
</evidence>
<keyword evidence="9" id="KW-0645">Protease</keyword>
<keyword evidence="16" id="KW-0046">Antibiotic resistance</keyword>
<evidence type="ECO:0000256" key="11">
    <source>
        <dbReference type="ARBA" id="ARBA00022679"/>
    </source>
</evidence>
<dbReference type="InterPro" id="IPR011813">
    <property type="entry name" value="PBP_1b"/>
</dbReference>
<comment type="subcellular location">
    <subcellularLocation>
        <location evidence="2">Cell membrane</location>
    </subcellularLocation>
</comment>
<comment type="catalytic activity">
    <reaction evidence="21">
        <text>[GlcNAc-(1-&gt;4)-Mur2Ac(oyl-L-Ala-gamma-D-Glu-L-Lys-D-Ala-D-Ala)](n)-di-trans,octa-cis-undecaprenyl diphosphate + beta-D-GlcNAc-(1-&gt;4)-Mur2Ac(oyl-L-Ala-gamma-D-Glu-L-Lys-D-Ala-D-Ala)-di-trans,octa-cis-undecaprenyl diphosphate = [GlcNAc-(1-&gt;4)-Mur2Ac(oyl-L-Ala-gamma-D-Glu-L-Lys-D-Ala-D-Ala)](n+1)-di-trans,octa-cis-undecaprenyl diphosphate + di-trans,octa-cis-undecaprenyl diphosphate + H(+)</text>
        <dbReference type="Rhea" id="RHEA:23708"/>
        <dbReference type="Rhea" id="RHEA-COMP:9602"/>
        <dbReference type="Rhea" id="RHEA-COMP:9603"/>
        <dbReference type="ChEBI" id="CHEBI:15378"/>
        <dbReference type="ChEBI" id="CHEBI:58405"/>
        <dbReference type="ChEBI" id="CHEBI:60033"/>
        <dbReference type="ChEBI" id="CHEBI:78435"/>
        <dbReference type="EC" id="2.4.99.28"/>
    </reaction>
</comment>
<evidence type="ECO:0000256" key="9">
    <source>
        <dbReference type="ARBA" id="ARBA00022670"/>
    </source>
</evidence>
<reference evidence="29 30" key="1">
    <citation type="submission" date="2016-12" db="EMBL/GenBank/DDBJ databases">
        <title>Diversity of luminous bacteria.</title>
        <authorList>
            <person name="Yoshizawa S."/>
            <person name="Kogure K."/>
        </authorList>
    </citation>
    <scope>NUCLEOTIDE SEQUENCE [LARGE SCALE GENOMIC DNA]</scope>
    <source>
        <strain evidence="29 30">SA4-48</strain>
    </source>
</reference>
<dbReference type="Gene3D" id="1.10.3810.10">
    <property type="entry name" value="Biosynthetic peptidoglycan transglycosylase-like"/>
    <property type="match status" value="1"/>
</dbReference>
<dbReference type="InterPro" id="IPR023346">
    <property type="entry name" value="Lysozyme-like_dom_sf"/>
</dbReference>
<evidence type="ECO:0000256" key="5">
    <source>
        <dbReference type="ARBA" id="ARBA00007739"/>
    </source>
</evidence>
<evidence type="ECO:0000256" key="6">
    <source>
        <dbReference type="ARBA" id="ARBA00018637"/>
    </source>
</evidence>
<dbReference type="GO" id="GO:0009002">
    <property type="term" value="F:serine-type D-Ala-D-Ala carboxypeptidase activity"/>
    <property type="evidence" value="ECO:0007669"/>
    <property type="project" value="UniProtKB-EC"/>
</dbReference>
<evidence type="ECO:0000256" key="17">
    <source>
        <dbReference type="ARBA" id="ARBA00023268"/>
    </source>
</evidence>
<dbReference type="EMBL" id="MSCH01000003">
    <property type="protein sequence ID" value="PQJ52345.1"/>
    <property type="molecule type" value="Genomic_DNA"/>
</dbReference>
<evidence type="ECO:0000313" key="29">
    <source>
        <dbReference type="EMBL" id="PQJ52345.1"/>
    </source>
</evidence>
<evidence type="ECO:0000256" key="20">
    <source>
        <dbReference type="ARBA" id="ARBA00034000"/>
    </source>
</evidence>
<dbReference type="GO" id="GO:0009252">
    <property type="term" value="P:peptidoglycan biosynthetic process"/>
    <property type="evidence" value="ECO:0007669"/>
    <property type="project" value="UniProtKB-UniRule"/>
</dbReference>
<dbReference type="GO" id="GO:0008658">
    <property type="term" value="F:penicillin binding"/>
    <property type="evidence" value="ECO:0007669"/>
    <property type="project" value="UniProtKB-UniRule"/>
</dbReference>
<comment type="similarity">
    <text evidence="5 23">In the N-terminal section; belongs to the glycosyltransferase 51 family.</text>
</comment>
<keyword evidence="11 23" id="KW-0808">Transferase</keyword>
<dbReference type="InterPro" id="IPR001460">
    <property type="entry name" value="PCN-bd_Tpept"/>
</dbReference>
<dbReference type="GO" id="GO:0030288">
    <property type="term" value="C:outer membrane-bounded periplasmic space"/>
    <property type="evidence" value="ECO:0007669"/>
    <property type="project" value="TreeGrafter"/>
</dbReference>
<keyword evidence="7" id="KW-1003">Cell membrane</keyword>
<gene>
    <name evidence="29" type="ORF">BTO11_00875</name>
</gene>
<dbReference type="PANTHER" id="PTHR32282:SF11">
    <property type="entry name" value="PENICILLIN-BINDING PROTEIN 1B"/>
    <property type="match status" value="1"/>
</dbReference>
<evidence type="ECO:0000256" key="13">
    <source>
        <dbReference type="ARBA" id="ARBA00022960"/>
    </source>
</evidence>
<name>A0A2S7URH6_9GAMM</name>
<protein>
    <recommendedName>
        <fullName evidence="6 22">Penicillin-binding protein 1B</fullName>
        <shortName evidence="23">PBP-1b</shortName>
        <shortName evidence="23">PBP1b</shortName>
    </recommendedName>
    <alternativeName>
        <fullName evidence="19 23">Murein polymerase</fullName>
    </alternativeName>
</protein>
<evidence type="ECO:0000256" key="21">
    <source>
        <dbReference type="ARBA" id="ARBA00049902"/>
    </source>
</evidence>
<dbReference type="SUPFAM" id="SSF53955">
    <property type="entry name" value="Lysozyme-like"/>
    <property type="match status" value="1"/>
</dbReference>
<evidence type="ECO:0000256" key="8">
    <source>
        <dbReference type="ARBA" id="ARBA00022645"/>
    </source>
</evidence>
<keyword evidence="12" id="KW-0378">Hydrolase</keyword>
<dbReference type="GO" id="GO:0008955">
    <property type="term" value="F:peptidoglycan glycosyltransferase activity"/>
    <property type="evidence" value="ECO:0007669"/>
    <property type="project" value="UniProtKB-UniRule"/>
</dbReference>
<keyword evidence="14 23" id="KW-0573">Peptidoglycan synthesis</keyword>
<dbReference type="SUPFAM" id="SSF56601">
    <property type="entry name" value="beta-lactamase/transpeptidase-like"/>
    <property type="match status" value="1"/>
</dbReference>
<evidence type="ECO:0000256" key="7">
    <source>
        <dbReference type="ARBA" id="ARBA00022475"/>
    </source>
</evidence>
<dbReference type="InterPro" id="IPR012338">
    <property type="entry name" value="Beta-lactam/transpept-like"/>
</dbReference>
<evidence type="ECO:0000256" key="18">
    <source>
        <dbReference type="ARBA" id="ARBA00023316"/>
    </source>
</evidence>
<dbReference type="GO" id="GO:0006508">
    <property type="term" value="P:proteolysis"/>
    <property type="evidence" value="ECO:0007669"/>
    <property type="project" value="UniProtKB-KW"/>
</dbReference>
<evidence type="ECO:0000256" key="12">
    <source>
        <dbReference type="ARBA" id="ARBA00022801"/>
    </source>
</evidence>
<dbReference type="GO" id="GO:0046677">
    <property type="term" value="P:response to antibiotic"/>
    <property type="evidence" value="ECO:0007669"/>
    <property type="project" value="UniProtKB-UniRule"/>
</dbReference>
<feature type="domain" description="Glycosyl transferase family 51" evidence="27">
    <location>
        <begin position="159"/>
        <end position="332"/>
    </location>
</feature>
<feature type="domain" description="Penicillin-binding protein transpeptidase" evidence="26">
    <location>
        <begin position="424"/>
        <end position="664"/>
    </location>
</feature>
<dbReference type="GO" id="GO:0008360">
    <property type="term" value="P:regulation of cell shape"/>
    <property type="evidence" value="ECO:0007669"/>
    <property type="project" value="UniProtKB-UniRule"/>
</dbReference>
<dbReference type="Proteomes" id="UP000239007">
    <property type="component" value="Unassembled WGS sequence"/>
</dbReference>
<dbReference type="InterPro" id="IPR050396">
    <property type="entry name" value="Glycosyltr_51/Transpeptidase"/>
</dbReference>
<dbReference type="PANTHER" id="PTHR32282">
    <property type="entry name" value="BINDING PROTEIN TRANSPEPTIDASE, PUTATIVE-RELATED"/>
    <property type="match status" value="1"/>
</dbReference>
<dbReference type="GO" id="GO:0009274">
    <property type="term" value="C:peptidoglycan-based cell wall"/>
    <property type="evidence" value="ECO:0007669"/>
    <property type="project" value="UniProtKB-UniRule"/>
</dbReference>
<evidence type="ECO:0000256" key="23">
    <source>
        <dbReference type="PIRNR" id="PIRNR002799"/>
    </source>
</evidence>
<feature type="transmembrane region" description="Helical" evidence="25">
    <location>
        <begin position="18"/>
        <end position="35"/>
    </location>
</feature>
<comment type="function">
    <text evidence="1 23">Cell wall formation. Synthesis of cross-linked peptidoglycan from the lipid intermediates. The enzyme has a penicillin-insensitive transglycosylase N-terminal domain (formation of linear glycan strands) and a penicillin-sensitive transpeptidase C-terminal domain (cross-linking of the peptide subunits).</text>
</comment>
<feature type="domain" description="Bifunctional transglycosylase second" evidence="28">
    <location>
        <begin position="62"/>
        <end position="139"/>
    </location>
</feature>
<dbReference type="UniPathway" id="UPA00219"/>
<organism evidence="29 30">
    <name type="scientific">Psychrosphaera saromensis</name>
    <dbReference type="NCBI Taxonomy" id="716813"/>
    <lineage>
        <taxon>Bacteria</taxon>
        <taxon>Pseudomonadati</taxon>
        <taxon>Pseudomonadota</taxon>
        <taxon>Gammaproteobacteria</taxon>
        <taxon>Alteromonadales</taxon>
        <taxon>Pseudoalteromonadaceae</taxon>
        <taxon>Psychrosphaera</taxon>
    </lineage>
</organism>
<evidence type="ECO:0000259" key="28">
    <source>
        <dbReference type="Pfam" id="PF14814"/>
    </source>
</evidence>
<dbReference type="PIRSF" id="PIRSF002799">
    <property type="entry name" value="PBP_1b"/>
    <property type="match status" value="1"/>
</dbReference>
<accession>A0A2S7URH6</accession>
<dbReference type="AlphaFoldDB" id="A0A2S7URH6"/>
<evidence type="ECO:0000256" key="3">
    <source>
        <dbReference type="ARBA" id="ARBA00004752"/>
    </source>
</evidence>
<comment type="pathway">
    <text evidence="3 23">Cell wall biogenesis; peptidoglycan biosynthesis.</text>
</comment>
<comment type="similarity">
    <text evidence="4 23">In the C-terminal section; belongs to the transpeptidase family.</text>
</comment>
<evidence type="ECO:0000256" key="25">
    <source>
        <dbReference type="SAM" id="Phobius"/>
    </source>
</evidence>
<evidence type="ECO:0000256" key="16">
    <source>
        <dbReference type="ARBA" id="ARBA00023251"/>
    </source>
</evidence>
<dbReference type="Gene3D" id="3.30.2060.10">
    <property type="entry name" value="Penicillin-binding protein 1b domain"/>
    <property type="match status" value="1"/>
</dbReference>
<evidence type="ECO:0000259" key="26">
    <source>
        <dbReference type="Pfam" id="PF00905"/>
    </source>
</evidence>
<dbReference type="InterPro" id="IPR001264">
    <property type="entry name" value="Glyco_trans_51"/>
</dbReference>
<dbReference type="InterPro" id="IPR028166">
    <property type="entry name" value="UB2H"/>
</dbReference>
<evidence type="ECO:0000256" key="15">
    <source>
        <dbReference type="ARBA" id="ARBA00023136"/>
    </source>
</evidence>
<proteinExistence type="inferred from homology"/>